<dbReference type="AlphaFoldDB" id="A0A382TSX9"/>
<evidence type="ECO:0000313" key="1">
    <source>
        <dbReference type="EMBL" id="SVD24611.1"/>
    </source>
</evidence>
<protein>
    <submittedName>
        <fullName evidence="1">Uncharacterized protein</fullName>
    </submittedName>
</protein>
<gene>
    <name evidence="1" type="ORF">METZ01_LOCUS377465</name>
</gene>
<name>A0A382TSX9_9ZZZZ</name>
<sequence length="128" mass="13821">MPECLDRLAAMADLILLSAGDLRHGSIEFVHPEDGVVTEATCSGGGRGDQPLARTLAFDEGITIWWTSHQVAAETCRSPRRGNRFKLLEKKTTSSRVIKIGATKAGRMNARSATQRVDLKSGIISNGN</sequence>
<accession>A0A382TSX9</accession>
<feature type="non-terminal residue" evidence="1">
    <location>
        <position position="128"/>
    </location>
</feature>
<dbReference type="EMBL" id="UINC01138578">
    <property type="protein sequence ID" value="SVD24611.1"/>
    <property type="molecule type" value="Genomic_DNA"/>
</dbReference>
<reference evidence="1" key="1">
    <citation type="submission" date="2018-05" db="EMBL/GenBank/DDBJ databases">
        <authorList>
            <person name="Lanie J.A."/>
            <person name="Ng W.-L."/>
            <person name="Kazmierczak K.M."/>
            <person name="Andrzejewski T.M."/>
            <person name="Davidsen T.M."/>
            <person name="Wayne K.J."/>
            <person name="Tettelin H."/>
            <person name="Glass J.I."/>
            <person name="Rusch D."/>
            <person name="Podicherti R."/>
            <person name="Tsui H.-C.T."/>
            <person name="Winkler M.E."/>
        </authorList>
    </citation>
    <scope>NUCLEOTIDE SEQUENCE</scope>
</reference>
<proteinExistence type="predicted"/>
<organism evidence="1">
    <name type="scientific">marine metagenome</name>
    <dbReference type="NCBI Taxonomy" id="408172"/>
    <lineage>
        <taxon>unclassified sequences</taxon>
        <taxon>metagenomes</taxon>
        <taxon>ecological metagenomes</taxon>
    </lineage>
</organism>